<dbReference type="STRING" id="590998.Celf_0352"/>
<feature type="transmembrane region" description="Helical" evidence="2">
    <location>
        <begin position="171"/>
        <end position="191"/>
    </location>
</feature>
<sequence length="246" mass="24741">MTPQRTARLAGLLYLVVAVLGGWAHLVARGQVLVPDDAAATAAAVAAHEGAMRLAVAADALQATAFALFGLTLQRLLHHVHARAAAAVVLGTWLSAAMVLVTLTFHVGALLVVTDPAVHGAVSDPDGLALLLLDLQDALYGLAGVTFFLWMAPMALLVARSGMFVRFAGTVVGAGAVSWLVSAVVVAVAGMPESVETLLVVPASVAEVGLLVHLLVGVRTPAGPASRTTPAGPGTTAPAAQVAAPA</sequence>
<dbReference type="Proteomes" id="UP000008460">
    <property type="component" value="Chromosome"/>
</dbReference>
<feature type="transmembrane region" description="Helical" evidence="2">
    <location>
        <begin position="52"/>
        <end position="73"/>
    </location>
</feature>
<evidence type="ECO:0000313" key="4">
    <source>
        <dbReference type="Proteomes" id="UP000008460"/>
    </source>
</evidence>
<accession>F4H6Y8</accession>
<dbReference type="AlphaFoldDB" id="F4H6Y8"/>
<feature type="transmembrane region" description="Helical" evidence="2">
    <location>
        <begin position="138"/>
        <end position="159"/>
    </location>
</feature>
<name>F4H6Y8_CELFA</name>
<reference evidence="3 4" key="1">
    <citation type="submission" date="2011-04" db="EMBL/GenBank/DDBJ databases">
        <title>Complete sequence of Cellulomonas fimi ATCC 484.</title>
        <authorList>
            <consortium name="US DOE Joint Genome Institute"/>
            <person name="Lucas S."/>
            <person name="Han J."/>
            <person name="Lapidus A."/>
            <person name="Cheng J.-F."/>
            <person name="Goodwin L."/>
            <person name="Pitluck S."/>
            <person name="Peters L."/>
            <person name="Chertkov O."/>
            <person name="Detter J.C."/>
            <person name="Han C."/>
            <person name="Tapia R."/>
            <person name="Land M."/>
            <person name="Hauser L."/>
            <person name="Kyrpides N."/>
            <person name="Ivanova N."/>
            <person name="Ovchinnikova G."/>
            <person name="Pagani I."/>
            <person name="Mead D."/>
            <person name="Brumm P."/>
            <person name="Woyke T."/>
        </authorList>
    </citation>
    <scope>NUCLEOTIDE SEQUENCE [LARGE SCALE GENOMIC DNA]</scope>
    <source>
        <strain evidence="4">ATCC 484 / DSM 20113 / JCM 1341 / NBRC 15513 / NCIMB 8980 / NCTC 7547</strain>
    </source>
</reference>
<dbReference type="RefSeq" id="WP_013769526.1">
    <property type="nucleotide sequence ID" value="NC_015514.1"/>
</dbReference>
<evidence type="ECO:0000256" key="2">
    <source>
        <dbReference type="SAM" id="Phobius"/>
    </source>
</evidence>
<evidence type="ECO:0000256" key="1">
    <source>
        <dbReference type="SAM" id="MobiDB-lite"/>
    </source>
</evidence>
<feature type="transmembrane region" description="Helical" evidence="2">
    <location>
        <begin position="85"/>
        <end position="113"/>
    </location>
</feature>
<keyword evidence="2" id="KW-0472">Membrane</keyword>
<feature type="transmembrane region" description="Helical" evidence="2">
    <location>
        <begin position="197"/>
        <end position="218"/>
    </location>
</feature>
<dbReference type="Pfam" id="PF14329">
    <property type="entry name" value="DUF4386"/>
    <property type="match status" value="1"/>
</dbReference>
<keyword evidence="2" id="KW-1133">Transmembrane helix</keyword>
<keyword evidence="4" id="KW-1185">Reference proteome</keyword>
<dbReference type="HOGENOM" id="CLU_098561_1_1_11"/>
<gene>
    <name evidence="3" type="ordered locus">Celf_0352</name>
</gene>
<evidence type="ECO:0000313" key="3">
    <source>
        <dbReference type="EMBL" id="AEE44497.1"/>
    </source>
</evidence>
<dbReference type="EMBL" id="CP002666">
    <property type="protein sequence ID" value="AEE44497.1"/>
    <property type="molecule type" value="Genomic_DNA"/>
</dbReference>
<protein>
    <recommendedName>
        <fullName evidence="5">DUF4386 domain-containing protein</fullName>
    </recommendedName>
</protein>
<organism evidence="3 4">
    <name type="scientific">Cellulomonas fimi (strain ATCC 484 / DSM 20113 / JCM 1341 / CCUG 24087 / LMG 16345 / NBRC 15513 / NCIMB 8980 / NCTC 7547 / NRS-133)</name>
    <dbReference type="NCBI Taxonomy" id="590998"/>
    <lineage>
        <taxon>Bacteria</taxon>
        <taxon>Bacillati</taxon>
        <taxon>Actinomycetota</taxon>
        <taxon>Actinomycetes</taxon>
        <taxon>Micrococcales</taxon>
        <taxon>Cellulomonadaceae</taxon>
        <taxon>Cellulomonas</taxon>
    </lineage>
</organism>
<evidence type="ECO:0008006" key="5">
    <source>
        <dbReference type="Google" id="ProtNLM"/>
    </source>
</evidence>
<feature type="region of interest" description="Disordered" evidence="1">
    <location>
        <begin position="223"/>
        <end position="246"/>
    </location>
</feature>
<dbReference type="InterPro" id="IPR025495">
    <property type="entry name" value="DUF4386"/>
</dbReference>
<proteinExistence type="predicted"/>
<dbReference type="KEGG" id="cfi:Celf_0352"/>
<dbReference type="eggNOG" id="ENOG502ZF5I">
    <property type="taxonomic scope" value="Bacteria"/>
</dbReference>
<keyword evidence="2" id="KW-0812">Transmembrane</keyword>